<feature type="transmembrane region" description="Helical" evidence="1">
    <location>
        <begin position="79"/>
        <end position="99"/>
    </location>
</feature>
<feature type="transmembrane region" description="Helical" evidence="1">
    <location>
        <begin position="41"/>
        <end position="67"/>
    </location>
</feature>
<organism evidence="2">
    <name type="scientific">bioreactor metagenome</name>
    <dbReference type="NCBI Taxonomy" id="1076179"/>
    <lineage>
        <taxon>unclassified sequences</taxon>
        <taxon>metagenomes</taxon>
        <taxon>ecological metagenomes</taxon>
    </lineage>
</organism>
<evidence type="ECO:0000313" key="2">
    <source>
        <dbReference type="EMBL" id="MPN34243.1"/>
    </source>
</evidence>
<feature type="transmembrane region" description="Helical" evidence="1">
    <location>
        <begin position="136"/>
        <end position="158"/>
    </location>
</feature>
<evidence type="ECO:0000256" key="1">
    <source>
        <dbReference type="SAM" id="Phobius"/>
    </source>
</evidence>
<comment type="caution">
    <text evidence="2">The sequence shown here is derived from an EMBL/GenBank/DDBJ whole genome shotgun (WGS) entry which is preliminary data.</text>
</comment>
<gene>
    <name evidence="2" type="ORF">SDC9_181736</name>
</gene>
<accession>A0A645HEW5</accession>
<dbReference type="AlphaFoldDB" id="A0A645HEW5"/>
<proteinExistence type="predicted"/>
<keyword evidence="1" id="KW-0812">Transmembrane</keyword>
<keyword evidence="1" id="KW-1133">Transmembrane helix</keyword>
<feature type="transmembrane region" description="Helical" evidence="1">
    <location>
        <begin position="111"/>
        <end position="130"/>
    </location>
</feature>
<protein>
    <submittedName>
        <fullName evidence="2">Uncharacterized protein</fullName>
    </submittedName>
</protein>
<sequence>MPTYMITLVSQFLFLPMLKRYHSIVSTGDRRMIKSLLMRNIGYLAVLTLAASIGIYYLGPLLLGIIYQTELSQFRVEMLIVMLGGGFFAVYQFYYYLFVILKKQKIVLRNLIYGTLFVVPLTYVFIHWFGMIGACAAYTITLLLLALLFATSFHTALIKSGDGDSSKRAVECAEEVGERIKQDLVI</sequence>
<keyword evidence="1" id="KW-0472">Membrane</keyword>
<dbReference type="EMBL" id="VSSQ01087166">
    <property type="protein sequence ID" value="MPN34243.1"/>
    <property type="molecule type" value="Genomic_DNA"/>
</dbReference>
<name>A0A645HEW5_9ZZZZ</name>
<reference evidence="2" key="1">
    <citation type="submission" date="2019-08" db="EMBL/GenBank/DDBJ databases">
        <authorList>
            <person name="Kucharzyk K."/>
            <person name="Murdoch R.W."/>
            <person name="Higgins S."/>
            <person name="Loffler F."/>
        </authorList>
    </citation>
    <scope>NUCLEOTIDE SEQUENCE</scope>
</reference>